<dbReference type="EMBL" id="MLJW01000036">
    <property type="protein sequence ID" value="OIR07624.1"/>
    <property type="molecule type" value="Genomic_DNA"/>
</dbReference>
<comment type="subcellular location">
    <subcellularLocation>
        <location evidence="1">Cell membrane</location>
        <topology evidence="1">Multi-pass membrane protein</topology>
    </subcellularLocation>
</comment>
<accession>A0A1J5SU96</accession>
<keyword evidence="2" id="KW-1003">Cell membrane</keyword>
<proteinExistence type="predicted"/>
<sequence>MKIISLYNKYISATEKLQDIALLLLRAILAYGFYGPAMMKLKDIHAIGDWFKELGMPLPYANAYMAIFTELSGFVLIALGLGTRIIAIPMIVVMLVAIKTVHWANGFEAGNNGFEIPLYYLLMLITLIAFGAGKFSLDHLIKIKREK</sequence>
<keyword evidence="4 6" id="KW-1133">Transmembrane helix</keyword>
<keyword evidence="5 6" id="KW-0472">Membrane</keyword>
<dbReference type="PANTHER" id="PTHR33452">
    <property type="entry name" value="OXIDOREDUCTASE CATD-RELATED"/>
    <property type="match status" value="1"/>
</dbReference>
<feature type="transmembrane region" description="Helical" evidence="6">
    <location>
        <begin position="20"/>
        <end position="39"/>
    </location>
</feature>
<keyword evidence="7" id="KW-0560">Oxidoreductase</keyword>
<organism evidence="7">
    <name type="scientific">mine drainage metagenome</name>
    <dbReference type="NCBI Taxonomy" id="410659"/>
    <lineage>
        <taxon>unclassified sequences</taxon>
        <taxon>metagenomes</taxon>
        <taxon>ecological metagenomes</taxon>
    </lineage>
</organism>
<feature type="transmembrane region" description="Helical" evidence="6">
    <location>
        <begin position="116"/>
        <end position="137"/>
    </location>
</feature>
<dbReference type="InterPro" id="IPR032808">
    <property type="entry name" value="DoxX"/>
</dbReference>
<dbReference type="GO" id="GO:0005886">
    <property type="term" value="C:plasma membrane"/>
    <property type="evidence" value="ECO:0007669"/>
    <property type="project" value="UniProtKB-SubCell"/>
</dbReference>
<evidence type="ECO:0000256" key="1">
    <source>
        <dbReference type="ARBA" id="ARBA00004651"/>
    </source>
</evidence>
<dbReference type="GO" id="GO:0016491">
    <property type="term" value="F:oxidoreductase activity"/>
    <property type="evidence" value="ECO:0007669"/>
    <property type="project" value="UniProtKB-KW"/>
</dbReference>
<evidence type="ECO:0000256" key="2">
    <source>
        <dbReference type="ARBA" id="ARBA00022475"/>
    </source>
</evidence>
<evidence type="ECO:0000256" key="6">
    <source>
        <dbReference type="SAM" id="Phobius"/>
    </source>
</evidence>
<keyword evidence="3 6" id="KW-0812">Transmembrane</keyword>
<evidence type="ECO:0000256" key="4">
    <source>
        <dbReference type="ARBA" id="ARBA00022989"/>
    </source>
</evidence>
<dbReference type="Pfam" id="PF07681">
    <property type="entry name" value="DoxX"/>
    <property type="match status" value="1"/>
</dbReference>
<evidence type="ECO:0000256" key="3">
    <source>
        <dbReference type="ARBA" id="ARBA00022692"/>
    </source>
</evidence>
<gene>
    <name evidence="7" type="primary">mhqP_1</name>
    <name evidence="7" type="ORF">GALL_102870</name>
</gene>
<comment type="caution">
    <text evidence="7">The sequence shown here is derived from an EMBL/GenBank/DDBJ whole genome shotgun (WGS) entry which is preliminary data.</text>
</comment>
<evidence type="ECO:0000256" key="5">
    <source>
        <dbReference type="ARBA" id="ARBA00023136"/>
    </source>
</evidence>
<feature type="transmembrane region" description="Helical" evidence="6">
    <location>
        <begin position="86"/>
        <end position="104"/>
    </location>
</feature>
<evidence type="ECO:0000313" key="7">
    <source>
        <dbReference type="EMBL" id="OIR07624.1"/>
    </source>
</evidence>
<reference evidence="7" key="1">
    <citation type="submission" date="2016-10" db="EMBL/GenBank/DDBJ databases">
        <title>Sequence of Gallionella enrichment culture.</title>
        <authorList>
            <person name="Poehlein A."/>
            <person name="Muehling M."/>
            <person name="Daniel R."/>
        </authorList>
    </citation>
    <scope>NUCLEOTIDE SEQUENCE</scope>
</reference>
<dbReference type="AlphaFoldDB" id="A0A1J5SU96"/>
<name>A0A1J5SU96_9ZZZZ</name>
<dbReference type="PANTHER" id="PTHR33452:SF7">
    <property type="entry name" value="DOXX FAMILY PROTEIN"/>
    <property type="match status" value="1"/>
</dbReference>
<protein>
    <submittedName>
        <fullName evidence="7">Putative oxidoreductase MhqP</fullName>
        <ecNumber evidence="7">1.-.-.-</ecNumber>
    </submittedName>
</protein>
<dbReference type="InterPro" id="IPR051907">
    <property type="entry name" value="DoxX-like_oxidoreductase"/>
</dbReference>
<feature type="transmembrane region" description="Helical" evidence="6">
    <location>
        <begin position="59"/>
        <end position="79"/>
    </location>
</feature>
<dbReference type="EC" id="1.-.-.-" evidence="7"/>